<evidence type="ECO:0000256" key="7">
    <source>
        <dbReference type="ARBA" id="ARBA00022692"/>
    </source>
</evidence>
<organism evidence="12 13">
    <name type="scientific">Megalops atlanticus</name>
    <name type="common">Tarpon</name>
    <name type="synonym">Clupea gigantea</name>
    <dbReference type="NCBI Taxonomy" id="7932"/>
    <lineage>
        <taxon>Eukaryota</taxon>
        <taxon>Metazoa</taxon>
        <taxon>Chordata</taxon>
        <taxon>Craniata</taxon>
        <taxon>Vertebrata</taxon>
        <taxon>Euteleostomi</taxon>
        <taxon>Actinopterygii</taxon>
        <taxon>Neopterygii</taxon>
        <taxon>Teleostei</taxon>
        <taxon>Elopiformes</taxon>
        <taxon>Megalopidae</taxon>
        <taxon>Megalops</taxon>
    </lineage>
</organism>
<dbReference type="GO" id="GO:0005789">
    <property type="term" value="C:endoplasmic reticulum membrane"/>
    <property type="evidence" value="ECO:0007669"/>
    <property type="project" value="UniProtKB-SubCell"/>
</dbReference>
<dbReference type="GO" id="GO:0000009">
    <property type="term" value="F:alpha-1,6-mannosyltransferase activity"/>
    <property type="evidence" value="ECO:0007669"/>
    <property type="project" value="InterPro"/>
</dbReference>
<keyword evidence="4 11" id="KW-0337">GPI-anchor biosynthesis</keyword>
<keyword evidence="7 11" id="KW-0812">Transmembrane</keyword>
<feature type="transmembrane region" description="Helical" evidence="11">
    <location>
        <begin position="111"/>
        <end position="133"/>
    </location>
</feature>
<dbReference type="GO" id="GO:0031501">
    <property type="term" value="C:mannosyltransferase complex"/>
    <property type="evidence" value="ECO:0007669"/>
    <property type="project" value="TreeGrafter"/>
</dbReference>
<dbReference type="Pfam" id="PF04188">
    <property type="entry name" value="Mannosyl_trans2"/>
    <property type="match status" value="1"/>
</dbReference>
<feature type="transmembrane region" description="Helical" evidence="11">
    <location>
        <begin position="338"/>
        <end position="356"/>
    </location>
</feature>
<evidence type="ECO:0000256" key="9">
    <source>
        <dbReference type="ARBA" id="ARBA00022989"/>
    </source>
</evidence>
<dbReference type="GO" id="GO:0006506">
    <property type="term" value="P:GPI anchor biosynthetic process"/>
    <property type="evidence" value="ECO:0007669"/>
    <property type="project" value="UniProtKB-KW"/>
</dbReference>
<evidence type="ECO:0000256" key="10">
    <source>
        <dbReference type="ARBA" id="ARBA00023136"/>
    </source>
</evidence>
<comment type="subcellular location">
    <subcellularLocation>
        <location evidence="1 11">Endoplasmic reticulum membrane</location>
        <topology evidence="1 11">Multi-pass membrane protein</topology>
    </subcellularLocation>
</comment>
<evidence type="ECO:0000256" key="5">
    <source>
        <dbReference type="ARBA" id="ARBA00022676"/>
    </source>
</evidence>
<dbReference type="GO" id="GO:0004376">
    <property type="term" value="F:GPI mannosyltransferase activity"/>
    <property type="evidence" value="ECO:0007669"/>
    <property type="project" value="InterPro"/>
</dbReference>
<gene>
    <name evidence="12" type="ORF">MATL_G00125730</name>
</gene>
<comment type="caution">
    <text evidence="11">Lacks conserved residue(s) required for the propagation of feature annotation.</text>
</comment>
<feature type="transmembrane region" description="Helical" evidence="11">
    <location>
        <begin position="202"/>
        <end position="219"/>
    </location>
</feature>
<dbReference type="AlphaFoldDB" id="A0A9D3TA08"/>
<dbReference type="OrthoDB" id="10252502at2759"/>
<accession>A0A9D3TA08</accession>
<comment type="function">
    <text evidence="11">Mannosyltransferase involved in glycosylphosphatidylinositol-anchor biosynthesis.</text>
</comment>
<dbReference type="Proteomes" id="UP001046870">
    <property type="component" value="Chromosome 10"/>
</dbReference>
<evidence type="ECO:0000256" key="3">
    <source>
        <dbReference type="ARBA" id="ARBA00008698"/>
    </source>
</evidence>
<reference evidence="12" key="1">
    <citation type="submission" date="2021-01" db="EMBL/GenBank/DDBJ databases">
        <authorList>
            <person name="Zahm M."/>
            <person name="Roques C."/>
            <person name="Cabau C."/>
            <person name="Klopp C."/>
            <person name="Donnadieu C."/>
            <person name="Jouanno E."/>
            <person name="Lampietro C."/>
            <person name="Louis A."/>
            <person name="Herpin A."/>
            <person name="Echchiki A."/>
            <person name="Berthelot C."/>
            <person name="Parey E."/>
            <person name="Roest-Crollius H."/>
            <person name="Braasch I."/>
            <person name="Postlethwait J."/>
            <person name="Bobe J."/>
            <person name="Montfort J."/>
            <person name="Bouchez O."/>
            <person name="Begum T."/>
            <person name="Mejri S."/>
            <person name="Adams A."/>
            <person name="Chen W.-J."/>
            <person name="Guiguen Y."/>
        </authorList>
    </citation>
    <scope>NUCLEOTIDE SEQUENCE</scope>
    <source>
        <strain evidence="12">YG-15Mar2019-1</strain>
        <tissue evidence="12">Brain</tissue>
    </source>
</reference>
<dbReference type="InterPro" id="IPR007315">
    <property type="entry name" value="PIG-V/Gpi18"/>
</dbReference>
<feature type="transmembrane region" description="Helical" evidence="11">
    <location>
        <begin position="490"/>
        <end position="511"/>
    </location>
</feature>
<keyword evidence="6 11" id="KW-0808">Transferase</keyword>
<comment type="pathway">
    <text evidence="2 11">Glycolipid biosynthesis; glycosylphosphatidylinositol-anchor biosynthesis.</text>
</comment>
<name>A0A9D3TA08_MEGAT</name>
<keyword evidence="8 11" id="KW-0256">Endoplasmic reticulum</keyword>
<comment type="similarity">
    <text evidence="3 11">Belongs to the PIGV family.</text>
</comment>
<evidence type="ECO:0000256" key="6">
    <source>
        <dbReference type="ARBA" id="ARBA00022679"/>
    </source>
</evidence>
<protein>
    <recommendedName>
        <fullName evidence="11">GPI mannosyltransferase 2</fullName>
        <ecNumber evidence="11">2.4.1.-</ecNumber>
    </recommendedName>
</protein>
<proteinExistence type="inferred from homology"/>
<keyword evidence="9 11" id="KW-1133">Transmembrane helix</keyword>
<dbReference type="EC" id="2.4.1.-" evidence="11"/>
<evidence type="ECO:0000256" key="1">
    <source>
        <dbReference type="ARBA" id="ARBA00004477"/>
    </source>
</evidence>
<comment type="caution">
    <text evidence="12">The sequence shown here is derived from an EMBL/GenBank/DDBJ whole genome shotgun (WGS) entry which is preliminary data.</text>
</comment>
<dbReference type="PANTHER" id="PTHR12468">
    <property type="entry name" value="GPI MANNOSYLTRANSFERASE 2"/>
    <property type="match status" value="1"/>
</dbReference>
<keyword evidence="5 11" id="KW-0328">Glycosyltransferase</keyword>
<feature type="transmembrane region" description="Helical" evidence="11">
    <location>
        <begin position="239"/>
        <end position="262"/>
    </location>
</feature>
<evidence type="ECO:0000256" key="8">
    <source>
        <dbReference type="ARBA" id="ARBA00022824"/>
    </source>
</evidence>
<keyword evidence="10 11" id="KW-0472">Membrane</keyword>
<evidence type="ECO:0000313" key="12">
    <source>
        <dbReference type="EMBL" id="KAG7469143.1"/>
    </source>
</evidence>
<dbReference type="EMBL" id="JAFDVH010000010">
    <property type="protein sequence ID" value="KAG7469143.1"/>
    <property type="molecule type" value="Genomic_DNA"/>
</dbReference>
<evidence type="ECO:0000256" key="4">
    <source>
        <dbReference type="ARBA" id="ARBA00022502"/>
    </source>
</evidence>
<evidence type="ECO:0000256" key="11">
    <source>
        <dbReference type="RuleBase" id="RU363112"/>
    </source>
</evidence>
<evidence type="ECO:0000256" key="2">
    <source>
        <dbReference type="ARBA" id="ARBA00004687"/>
    </source>
</evidence>
<evidence type="ECO:0000313" key="13">
    <source>
        <dbReference type="Proteomes" id="UP001046870"/>
    </source>
</evidence>
<sequence>MDVTTVVRFAAYTRVLTLVLQAVFNAVIPDHVADAFSPPRAEEPQLLDPAADALLGGLSRWDAEHFLFIAERGYLYEHNFAFFPLLPLSLRAAAATLLRPLGGWLTVRGRLLLAVALGNSALFLLSAVALYGLGRLVLGERRPALLASLLFCLTPANVFFAAGYSEGLFATLTFGGLWLLERGCVLRACLVLALATGARANGLVNAGFLVYLPLQWGLARARAVCKDAGVTGRCLRYTWIALRFLLTAALGTAILALPFGVFQYHGYRTFCTPSLVPEQVSPALLDLARRKGYRVPDATRPPPPWCSKPLPLLYSYIQDVYWDVGFLRYFQLRQAPNFLLATPVAVIIAVAAWSYAVCNPALCLRLGLWGEGLKQGSEKPASGFHNPRVFVYVVHATTLLGFGVFCMHVQVLTRFLASSSPVLYWFSAHLLLRYEPLLQEEGLWASVEEHQRQDDTGAGIRGSLWRALHSNPVTRLLLQWRTCSAVTRWLLGYLISYWLLGLALHCNFLPWT</sequence>
<dbReference type="PANTHER" id="PTHR12468:SF2">
    <property type="entry name" value="GPI MANNOSYLTRANSFERASE 2"/>
    <property type="match status" value="1"/>
</dbReference>
<feature type="transmembrane region" description="Helical" evidence="11">
    <location>
        <begin position="389"/>
        <end position="409"/>
    </location>
</feature>
<keyword evidence="13" id="KW-1185">Reference proteome</keyword>